<gene>
    <name evidence="8" type="primary">Rps3a</name>
    <name evidence="8" type="ORF">T4C_13804</name>
</gene>
<protein>
    <recommendedName>
        <fullName evidence="4">Small ribosomal subunit protein eS1</fullName>
    </recommendedName>
</protein>
<evidence type="ECO:0000313" key="8">
    <source>
        <dbReference type="EMBL" id="KRZ44566.1"/>
    </source>
</evidence>
<dbReference type="PROSITE" id="PS01191">
    <property type="entry name" value="RIBOSOMAL_S3AE"/>
    <property type="match status" value="1"/>
</dbReference>
<accession>A0A0V1KBL2</accession>
<comment type="similarity">
    <text evidence="4 5">Belongs to the eukaryotic ribosomal protein eS1 family.</text>
</comment>
<dbReference type="HAMAP" id="MF_03122">
    <property type="entry name" value="Ribosomal_eS1_euk"/>
    <property type="match status" value="1"/>
</dbReference>
<dbReference type="Pfam" id="PF01015">
    <property type="entry name" value="Ribosomal_S3Ae"/>
    <property type="match status" value="1"/>
</dbReference>
<dbReference type="InterPro" id="IPR001593">
    <property type="entry name" value="Ribosomal_eS1"/>
</dbReference>
<feature type="region of interest" description="Disordered" evidence="6">
    <location>
        <begin position="960"/>
        <end position="1004"/>
    </location>
</feature>
<evidence type="ECO:0000256" key="2">
    <source>
        <dbReference type="ARBA" id="ARBA00022980"/>
    </source>
</evidence>
<dbReference type="InterPro" id="IPR040676">
    <property type="entry name" value="DUF5641"/>
</dbReference>
<dbReference type="InterPro" id="IPR008042">
    <property type="entry name" value="Retrotrans_Pao"/>
</dbReference>
<feature type="compositionally biased region" description="Polar residues" evidence="6">
    <location>
        <begin position="964"/>
        <end position="987"/>
    </location>
</feature>
<keyword evidence="4" id="KW-0963">Cytoplasm</keyword>
<keyword evidence="2 4" id="KW-0689">Ribosomal protein</keyword>
<feature type="domain" description="DUF5641" evidence="7">
    <location>
        <begin position="1010"/>
        <end position="1086"/>
    </location>
</feature>
<proteinExistence type="inferred from homology"/>
<dbReference type="GO" id="GO:0022627">
    <property type="term" value="C:cytosolic small ribosomal subunit"/>
    <property type="evidence" value="ECO:0007669"/>
    <property type="project" value="UniProtKB-UniRule"/>
</dbReference>
<feature type="initiator methionine" description="Removed" evidence="4">
    <location>
        <position position="1117"/>
    </location>
</feature>
<dbReference type="InterPro" id="IPR027500">
    <property type="entry name" value="Ribosomal_eS1_euk"/>
</dbReference>
<evidence type="ECO:0000256" key="6">
    <source>
        <dbReference type="SAM" id="MobiDB-lite"/>
    </source>
</evidence>
<dbReference type="EMBL" id="JYDV01000005">
    <property type="protein sequence ID" value="KRZ44566.1"/>
    <property type="molecule type" value="Genomic_DNA"/>
</dbReference>
<sequence>MSDREPSSDVTVRMKSPPRKKLLSVAAIHAETRSTESFVMFRERCRCFRCLQRGHTGNRFPEDKRCECPSCGKTHHKLLHGDQALRLSRAGETSSVKPTIEKDEGVLSSRTLLGRTASEKGCCRQHVLSCNPKMEISSLKDLAESLRLRSTTERLMLMRLGETYRYLRRQRQSSHRSTLRPENNNGRRKPISSKLGGLHGLKLADIFLRERTGIDVLIGIDFYNCLLFKERIVGGDALPEAVNSPFGWILSGNIPGDNVIGVADGKGKEDPSASRLIKTFEESLEYSHGRYTVKLPWSWKPGFPNLPNNYAHALQRFFKPEASLLKEPLKSAMYSNTLIEYITDGIIEKIENVHGDEGRTWYLPHHMVFRTDQTSTKGQIVFNASAHFGRTSLNRQLESGPSLQSDLIRILLRFRIHRVGVQADVSRMFLQIGLHKEDQDENLFWLDEFSLSSLSSDATSRQIVQEQVAQGGQRILRSLPEEDVVSKSKAKMALGIVWDSKEDIITFPVVSVARLDQQMTKRGMLSVIMGIFDSLGYLLPFLVKAKRMLQVLWRKGIDWDTPLPQNMLKDCRNWIAEIPSISEIRLPRCWLPAGTDCIKEVELHGYRDVSEMAYRSAVYLRVGVTVPRLKLMAALITARLISFMKTSLEMKFSKVVCWTDSQIALRWIQGDSYRWKPFVGNRVESILELTDAQWWRHCPTTDNPADILTRGCRMKDLVSNNLWWHGPHWLTKCEDDWPTTKLELAIDRNPEFQAEVRKSARELHTQTKSEPVLDPQKYSSLMKLFNVTAYVFCFIMNCKAVPEERKTTPLDEDLESLKQEKKLPKSSRLWPLNRYVDDNGILRVGGRVNQTLSCLRQRYWIINGRSVVKRVIKECVTCRKENAKPFSPKMSNLLRERVVKEGVYLPLYVYDNASNPFGVGIQSDCPTVNIEEDRMEVHNTSSAMMWRVLGTFGSVWEDSAEEGTGQNVTRRGGVSHSTVRNRGTSRASPDAPYDPNHHGQTTDTVGRLTKRWRYKKKLIAHFWIRWRSKYIVLFCTRSKWRGDGTEPKVGDVVLIAEADVNNGRWMMGRVLELFHGRDEVVRSMEFLRRRGRMLQIPTEEKNLRVSNRQYDRNFFFMFERQQRIPEKNVNGNIRDDSVDPFTRKEWYNVKAPALFMHRDIGQTCVNRTQGTKIASEGLKGRVYEVSLGDLNNDEADFRKFRLICEYVQGDTCLTNFHGMNFTRDKLCSLVKKWQTLIEAFADVKTTDGYFLRLFCIGFTRRQPEQQKKTCYAQHSQIRAIHVKMVEIMTKEVSNSDLKGVVKKLIPDSIGKDIEKACERIYPLHDVYIRKVKVLKTPKFEMSRLMEMHGMSGKKADEEEIGMSVDRPEGYDPPVLDSV</sequence>
<reference evidence="8 9" key="1">
    <citation type="submission" date="2015-01" db="EMBL/GenBank/DDBJ databases">
        <title>Evolution of Trichinella species and genotypes.</title>
        <authorList>
            <person name="Korhonen P.K."/>
            <person name="Edoardo P."/>
            <person name="Giuseppe L.R."/>
            <person name="Gasser R.B."/>
        </authorList>
    </citation>
    <scope>NUCLEOTIDE SEQUENCE [LARGE SCALE GENOMIC DNA]</scope>
    <source>
        <strain evidence="8">ISS176</strain>
    </source>
</reference>
<dbReference type="Proteomes" id="UP000054826">
    <property type="component" value="Unassembled WGS sequence"/>
</dbReference>
<comment type="caution">
    <text evidence="8">The sequence shown here is derived from an EMBL/GenBank/DDBJ whole genome shotgun (WGS) entry which is preliminary data.</text>
</comment>
<dbReference type="Pfam" id="PF05380">
    <property type="entry name" value="Peptidase_A17"/>
    <property type="match status" value="2"/>
</dbReference>
<comment type="subunit">
    <text evidence="4">Component of the small ribosomal subunit. Mature ribosomes consist of a small (40S) and a large (60S) subunit. The 40S subunit contains about 33 different proteins and 1 molecule of RNA (18S). The 60S subunit contains about 49 different proteins and 3 molecules of RNA (28S, 5.8S and 5S).</text>
</comment>
<evidence type="ECO:0000256" key="5">
    <source>
        <dbReference type="RuleBase" id="RU000668"/>
    </source>
</evidence>
<evidence type="ECO:0000256" key="3">
    <source>
        <dbReference type="ARBA" id="ARBA00023274"/>
    </source>
</evidence>
<feature type="region of interest" description="Disordered" evidence="6">
    <location>
        <begin position="169"/>
        <end position="193"/>
    </location>
</feature>
<keyword evidence="3 4" id="KW-0687">Ribonucleoprotein</keyword>
<name>A0A0V1KBL2_TRIPS</name>
<evidence type="ECO:0000259" key="7">
    <source>
        <dbReference type="Pfam" id="PF18701"/>
    </source>
</evidence>
<dbReference type="SMART" id="SM01397">
    <property type="entry name" value="Ribosomal_S3Ae"/>
    <property type="match status" value="1"/>
</dbReference>
<dbReference type="Pfam" id="PF18701">
    <property type="entry name" value="DUF5641"/>
    <property type="match status" value="1"/>
</dbReference>
<dbReference type="GO" id="GO:0006412">
    <property type="term" value="P:translation"/>
    <property type="evidence" value="ECO:0007669"/>
    <property type="project" value="UniProtKB-UniRule"/>
</dbReference>
<dbReference type="PANTHER" id="PTHR47331">
    <property type="entry name" value="PHD-TYPE DOMAIN-CONTAINING PROTEIN"/>
    <property type="match status" value="1"/>
</dbReference>
<comment type="subcellular location">
    <subcellularLocation>
        <location evidence="1 4">Cytoplasm</location>
    </subcellularLocation>
</comment>
<evidence type="ECO:0000256" key="4">
    <source>
        <dbReference type="HAMAP-Rule" id="MF_03122"/>
    </source>
</evidence>
<feature type="compositionally biased region" description="Basic residues" evidence="6">
    <location>
        <begin position="169"/>
        <end position="178"/>
    </location>
</feature>
<evidence type="ECO:0000313" key="9">
    <source>
        <dbReference type="Proteomes" id="UP000054826"/>
    </source>
</evidence>
<dbReference type="GO" id="GO:0003735">
    <property type="term" value="F:structural constituent of ribosome"/>
    <property type="evidence" value="ECO:0007669"/>
    <property type="project" value="UniProtKB-UniRule"/>
</dbReference>
<dbReference type="InterPro" id="IPR018281">
    <property type="entry name" value="Ribosomal_eS1_CS"/>
</dbReference>
<evidence type="ECO:0000256" key="1">
    <source>
        <dbReference type="ARBA" id="ARBA00004496"/>
    </source>
</evidence>
<organism evidence="8 9">
    <name type="scientific">Trichinella pseudospiralis</name>
    <name type="common">Parasitic roundworm</name>
    <dbReference type="NCBI Taxonomy" id="6337"/>
    <lineage>
        <taxon>Eukaryota</taxon>
        <taxon>Metazoa</taxon>
        <taxon>Ecdysozoa</taxon>
        <taxon>Nematoda</taxon>
        <taxon>Enoplea</taxon>
        <taxon>Dorylaimia</taxon>
        <taxon>Trichinellida</taxon>
        <taxon>Trichinellidae</taxon>
        <taxon>Trichinella</taxon>
    </lineage>
</organism>